<dbReference type="Proteomes" id="UP001642720">
    <property type="component" value="Unassembled WGS sequence"/>
</dbReference>
<comment type="caution">
    <text evidence="1">The sequence shown here is derived from an EMBL/GenBank/DDBJ whole genome shotgun (WGS) entry which is preliminary data.</text>
</comment>
<dbReference type="GeneID" id="300579747"/>
<proteinExistence type="predicted"/>
<evidence type="ECO:0000313" key="1">
    <source>
        <dbReference type="EMBL" id="TFB00058.1"/>
    </source>
</evidence>
<protein>
    <submittedName>
        <fullName evidence="1">Uncharacterized protein</fullName>
    </submittedName>
</protein>
<keyword evidence="2" id="KW-1185">Reference proteome</keyword>
<dbReference type="RefSeq" id="XP_073556259.1">
    <property type="nucleotide sequence ID" value="XM_073705297.1"/>
</dbReference>
<dbReference type="EMBL" id="PPTA01000012">
    <property type="protein sequence ID" value="TFB00058.1"/>
    <property type="molecule type" value="Genomic_DNA"/>
</dbReference>
<accession>A0ABY2GYT8</accession>
<evidence type="ECO:0000313" key="2">
    <source>
        <dbReference type="Proteomes" id="UP001642720"/>
    </source>
</evidence>
<gene>
    <name evidence="1" type="ORF">CCMA1212_008151</name>
</gene>
<sequence>PIVVSTPRRPADLAVELVPLCTENRALLQAYSYSYRPSKHAGQAPRARDAVGHRLRYSMRPSQPTSWATRSSRGLPLANDAQTGEASGWRLGVALFSLRDQTNGAICSLTSKSTCVDEPEPDDVTRSDFVEILEVTASGEARCPCYAARLVAIRSRRGLIQRICWFCLAQTSLRIHGMIQTGQVHARPASQCAETASRGGQAVSIIRKTDGNITGKANALKQSREQRLSTPYRKAGLDEAGVSDVIKSEEREAIEAFLGLGKLQSFDRCQHRVNQTHIHAMCEVPNHEIDVSELVPYCAILCCIGPLRWRES</sequence>
<feature type="non-terminal residue" evidence="1">
    <location>
        <position position="1"/>
    </location>
</feature>
<name>A0ABY2GYT8_9HYPO</name>
<organism evidence="1 2">
    <name type="scientific">Trichoderma ghanense</name>
    <dbReference type="NCBI Taxonomy" id="65468"/>
    <lineage>
        <taxon>Eukaryota</taxon>
        <taxon>Fungi</taxon>
        <taxon>Dikarya</taxon>
        <taxon>Ascomycota</taxon>
        <taxon>Pezizomycotina</taxon>
        <taxon>Sordariomycetes</taxon>
        <taxon>Hypocreomycetidae</taxon>
        <taxon>Hypocreales</taxon>
        <taxon>Hypocreaceae</taxon>
        <taxon>Trichoderma</taxon>
    </lineage>
</organism>
<reference evidence="1 2" key="1">
    <citation type="submission" date="2018-01" db="EMBL/GenBank/DDBJ databases">
        <title>Genome characterization of the sugarcane-associated fungus Trichoderma ghanense CCMA-1212 and their application in lignocelulose bioconversion.</title>
        <authorList>
            <person name="Steindorff A.S."/>
            <person name="Mendes T.D."/>
            <person name="Vilela E.S.D."/>
            <person name="Rodrigues D.S."/>
            <person name="Formighieri E.F."/>
            <person name="Melo I.S."/>
            <person name="Favaro L.C.L."/>
        </authorList>
    </citation>
    <scope>NUCLEOTIDE SEQUENCE [LARGE SCALE GENOMIC DNA]</scope>
    <source>
        <strain evidence="1 2">CCMA-1212</strain>
    </source>
</reference>